<dbReference type="SUPFAM" id="SSF52540">
    <property type="entry name" value="P-loop containing nucleoside triphosphate hydrolases"/>
    <property type="match status" value="1"/>
</dbReference>
<evidence type="ECO:0000256" key="3">
    <source>
        <dbReference type="ARBA" id="ARBA00022741"/>
    </source>
</evidence>
<dbReference type="InterPro" id="IPR003439">
    <property type="entry name" value="ABC_transporter-like_ATP-bd"/>
</dbReference>
<feature type="domain" description="ABC transporter" evidence="5">
    <location>
        <begin position="12"/>
        <end position="241"/>
    </location>
</feature>
<dbReference type="AlphaFoldDB" id="A0A1B2ECB2"/>
<protein>
    <submittedName>
        <fullName evidence="6">Multidrug ABC transporter ATP-binding protein</fullName>
    </submittedName>
</protein>
<name>A0A1B2ECB2_9HYPH</name>
<reference evidence="6" key="1">
    <citation type="submission" date="2016-07" db="EMBL/GenBank/DDBJ databases">
        <title>Microvirga ossetica sp. nov. a new species of rhizobia isolated from root nodules of the legume species Vicia alpestris Steven originated from North Ossetia region in the Caucasus.</title>
        <authorList>
            <person name="Safronova V.I."/>
            <person name="Kuznetsova I.G."/>
            <person name="Sazanova A.L."/>
            <person name="Belimov A."/>
            <person name="Andronov E."/>
            <person name="Osledkin Y.S."/>
            <person name="Onishchuk O.P."/>
            <person name="Kurchak O.N."/>
            <person name="Shaposhnikov A.I."/>
            <person name="Willems A."/>
            <person name="Tikhonovich I.A."/>
        </authorList>
    </citation>
    <scope>NUCLEOTIDE SEQUENCE [LARGE SCALE GENOMIC DNA]</scope>
    <source>
        <strain evidence="6">V5/3M</strain>
    </source>
</reference>
<dbReference type="SMART" id="SM00382">
    <property type="entry name" value="AAA"/>
    <property type="match status" value="1"/>
</dbReference>
<accession>A0A1B2ECB2</accession>
<sequence length="315" mass="34708">MPRPAGASDHIIAISGLSKTYASGFQALKTVDLTIRRGEIFALLGPNGAGKTTLISIVCGIVNPSTGQVTADGHDIVRDYRAARTKIGLVPQELTTDAFESVWATVTFSRGLFGKPPNPAYLEKILKDLSLWEKRDSKIMTLSGGMKRRVMIAKALSHEPNILFLDEPTAGVDVELRRDMWNMVRALRENGVTIILTTHYIEEAEEMADRIGVMSKGEIILVEDKNVLMQKLGKKQLTLHLQNPLSALPSELQSESLHLSADGTELVYTFDTQSHETGIAGLLRRLNEHGIDFKDLQTSESSLEEIFVSLVRGRS</sequence>
<evidence type="ECO:0000256" key="4">
    <source>
        <dbReference type="ARBA" id="ARBA00022840"/>
    </source>
</evidence>
<dbReference type="RefSeq" id="WP_099508497.1">
    <property type="nucleotide sequence ID" value="NZ_CP016616.1"/>
</dbReference>
<dbReference type="OrthoDB" id="9778547at2"/>
<dbReference type="KEGG" id="moc:BB934_04125"/>
<dbReference type="InterPro" id="IPR003593">
    <property type="entry name" value="AAA+_ATPase"/>
</dbReference>
<dbReference type="Pfam" id="PF00005">
    <property type="entry name" value="ABC_tran"/>
    <property type="match status" value="1"/>
</dbReference>
<dbReference type="PANTHER" id="PTHR42711:SF10">
    <property type="entry name" value="ABC TRANSPORTER ATP-BINDING PROTEIN"/>
    <property type="match status" value="1"/>
</dbReference>
<gene>
    <name evidence="6" type="ORF">BB934_04125</name>
</gene>
<keyword evidence="4 6" id="KW-0067">ATP-binding</keyword>
<dbReference type="PROSITE" id="PS50893">
    <property type="entry name" value="ABC_TRANSPORTER_2"/>
    <property type="match status" value="1"/>
</dbReference>
<evidence type="ECO:0000259" key="5">
    <source>
        <dbReference type="PROSITE" id="PS50893"/>
    </source>
</evidence>
<dbReference type="GO" id="GO:0005524">
    <property type="term" value="F:ATP binding"/>
    <property type="evidence" value="ECO:0007669"/>
    <property type="project" value="UniProtKB-KW"/>
</dbReference>
<evidence type="ECO:0000256" key="2">
    <source>
        <dbReference type="ARBA" id="ARBA00022448"/>
    </source>
</evidence>
<evidence type="ECO:0000313" key="6">
    <source>
        <dbReference type="EMBL" id="ANY77512.1"/>
    </source>
</evidence>
<dbReference type="InterPro" id="IPR027417">
    <property type="entry name" value="P-loop_NTPase"/>
</dbReference>
<proteinExistence type="inferred from homology"/>
<dbReference type="InterPro" id="IPR017871">
    <property type="entry name" value="ABC_transporter-like_CS"/>
</dbReference>
<dbReference type="GO" id="GO:0016887">
    <property type="term" value="F:ATP hydrolysis activity"/>
    <property type="evidence" value="ECO:0007669"/>
    <property type="project" value="InterPro"/>
</dbReference>
<keyword evidence="3" id="KW-0547">Nucleotide-binding</keyword>
<keyword evidence="2" id="KW-0813">Transport</keyword>
<dbReference type="PANTHER" id="PTHR42711">
    <property type="entry name" value="ABC TRANSPORTER ATP-BINDING PROTEIN"/>
    <property type="match status" value="1"/>
</dbReference>
<dbReference type="CDD" id="cd03230">
    <property type="entry name" value="ABC_DR_subfamily_A"/>
    <property type="match status" value="1"/>
</dbReference>
<evidence type="ECO:0000256" key="1">
    <source>
        <dbReference type="ARBA" id="ARBA00005417"/>
    </source>
</evidence>
<organism evidence="6">
    <name type="scientific">Microvirga ossetica</name>
    <dbReference type="NCBI Taxonomy" id="1882682"/>
    <lineage>
        <taxon>Bacteria</taxon>
        <taxon>Pseudomonadati</taxon>
        <taxon>Pseudomonadota</taxon>
        <taxon>Alphaproteobacteria</taxon>
        <taxon>Hyphomicrobiales</taxon>
        <taxon>Methylobacteriaceae</taxon>
        <taxon>Microvirga</taxon>
    </lineage>
</organism>
<dbReference type="EMBL" id="CP016616">
    <property type="protein sequence ID" value="ANY77512.1"/>
    <property type="molecule type" value="Genomic_DNA"/>
</dbReference>
<dbReference type="Gene3D" id="3.40.50.300">
    <property type="entry name" value="P-loop containing nucleotide triphosphate hydrolases"/>
    <property type="match status" value="1"/>
</dbReference>
<dbReference type="PROSITE" id="PS00211">
    <property type="entry name" value="ABC_TRANSPORTER_1"/>
    <property type="match status" value="1"/>
</dbReference>
<dbReference type="InterPro" id="IPR050763">
    <property type="entry name" value="ABC_transporter_ATP-binding"/>
</dbReference>
<comment type="similarity">
    <text evidence="1">Belongs to the ABC transporter superfamily.</text>
</comment>